<dbReference type="Proteomes" id="UP000222531">
    <property type="component" value="Unassembled WGS sequence"/>
</dbReference>
<evidence type="ECO:0000313" key="1">
    <source>
        <dbReference type="EMBL" id="PHQ49755.1"/>
    </source>
</evidence>
<gene>
    <name evidence="1" type="ORF">BLA24_26620</name>
</gene>
<organism evidence="1 2">
    <name type="scientific">Streptomyces cinnamoneus</name>
    <name type="common">Streptoverticillium cinnamoneum</name>
    <dbReference type="NCBI Taxonomy" id="53446"/>
    <lineage>
        <taxon>Bacteria</taxon>
        <taxon>Bacillati</taxon>
        <taxon>Actinomycetota</taxon>
        <taxon>Actinomycetes</taxon>
        <taxon>Kitasatosporales</taxon>
        <taxon>Streptomycetaceae</taxon>
        <taxon>Streptomyces</taxon>
        <taxon>Streptomyces cinnamoneus group</taxon>
    </lineage>
</organism>
<comment type="caution">
    <text evidence="1">The sequence shown here is derived from an EMBL/GenBank/DDBJ whole genome shotgun (WGS) entry which is preliminary data.</text>
</comment>
<dbReference type="AlphaFoldDB" id="A0A2G1XEX4"/>
<name>A0A2G1XEX4_STRCJ</name>
<sequence>MASHARHARSAPNPPPRLQRTLARVGLTLSAGAALVAGGAAGASATPQAPRAELGRTDVGAALQGTGIAVEKSVQGISPVVKSFKAYPMAGTHVDPLDNGVRTKVADYPAVGTTAVTDTITKTGQISDLPLIGQMVKLLPGPLAPPSGD</sequence>
<proteinExistence type="predicted"/>
<dbReference type="OrthoDB" id="3872455at2"/>
<accession>A0A2G1XEX4</accession>
<reference evidence="1 2" key="1">
    <citation type="journal article" date="2017" name="Biochemistry">
        <title>Identification of the Biosynthetic Pathway for the Antibiotic Bicyclomycin.</title>
        <authorList>
            <person name="Patteson J."/>
            <person name="Cai W."/>
            <person name="Johnson R.A."/>
            <person name="Santa Maria K."/>
            <person name="Li B."/>
        </authorList>
    </citation>
    <scope>NUCLEOTIDE SEQUENCE [LARGE SCALE GENOMIC DNA]</scope>
    <source>
        <strain evidence="1 2">ATCC 21532</strain>
    </source>
</reference>
<evidence type="ECO:0000313" key="2">
    <source>
        <dbReference type="Proteomes" id="UP000222531"/>
    </source>
</evidence>
<dbReference type="RefSeq" id="WP_099201690.1">
    <property type="nucleotide sequence ID" value="NZ_JBIRXA010000024.1"/>
</dbReference>
<protein>
    <submittedName>
        <fullName evidence="1">Uncharacterized protein</fullName>
    </submittedName>
</protein>
<dbReference type="EMBL" id="NHZO01000154">
    <property type="protein sequence ID" value="PHQ49755.1"/>
    <property type="molecule type" value="Genomic_DNA"/>
</dbReference>
<keyword evidence="2" id="KW-1185">Reference proteome</keyword>